<dbReference type="NCBIfam" id="NF001750">
    <property type="entry name" value="PRK00476.1"/>
    <property type="match status" value="1"/>
</dbReference>
<dbReference type="GO" id="GO:0005737">
    <property type="term" value="C:cytoplasm"/>
    <property type="evidence" value="ECO:0007669"/>
    <property type="project" value="UniProtKB-SubCell"/>
</dbReference>
<gene>
    <name evidence="7" type="primary">aspS</name>
    <name evidence="9" type="ordered locus">Desal_0143</name>
</gene>
<dbReference type="CDD" id="cd00777">
    <property type="entry name" value="AspRS_core"/>
    <property type="match status" value="1"/>
</dbReference>
<feature type="binding site" evidence="7">
    <location>
        <position position="251"/>
    </location>
    <ligand>
        <name>ATP</name>
        <dbReference type="ChEBI" id="CHEBI:30616"/>
    </ligand>
</feature>
<dbReference type="KEGG" id="dsa:Desal_0143"/>
<evidence type="ECO:0000256" key="3">
    <source>
        <dbReference type="ARBA" id="ARBA00022741"/>
    </source>
</evidence>
<dbReference type="GO" id="GO:0050560">
    <property type="term" value="F:aspartate-tRNA(Asn) ligase activity"/>
    <property type="evidence" value="ECO:0007669"/>
    <property type="project" value="UniProtKB-EC"/>
</dbReference>
<dbReference type="STRING" id="526222.Desal_0143"/>
<dbReference type="EMBL" id="CP001649">
    <property type="protein sequence ID" value="ACS78214.1"/>
    <property type="molecule type" value="Genomic_DNA"/>
</dbReference>
<proteinExistence type="inferred from homology"/>
<keyword evidence="10" id="KW-1185">Reference proteome</keyword>
<dbReference type="NCBIfam" id="TIGR00459">
    <property type="entry name" value="aspS_bact"/>
    <property type="match status" value="1"/>
</dbReference>
<evidence type="ECO:0000256" key="7">
    <source>
        <dbReference type="HAMAP-Rule" id="MF_00044"/>
    </source>
</evidence>
<dbReference type="Gene3D" id="3.30.1360.30">
    <property type="entry name" value="GAD-like domain"/>
    <property type="match status" value="1"/>
</dbReference>
<feature type="binding site" evidence="7">
    <location>
        <position position="196"/>
    </location>
    <ligand>
        <name>L-aspartate</name>
        <dbReference type="ChEBI" id="CHEBI:29991"/>
    </ligand>
</feature>
<evidence type="ECO:0000259" key="8">
    <source>
        <dbReference type="PROSITE" id="PS50862"/>
    </source>
</evidence>
<dbReference type="PRINTS" id="PR01042">
    <property type="entry name" value="TRNASYNTHASP"/>
</dbReference>
<dbReference type="Proteomes" id="UP000002601">
    <property type="component" value="Chromosome"/>
</dbReference>
<dbReference type="Gene3D" id="3.30.930.10">
    <property type="entry name" value="Bira Bifunctional Protein, Domain 2"/>
    <property type="match status" value="1"/>
</dbReference>
<dbReference type="InterPro" id="IPR047089">
    <property type="entry name" value="Asp-tRNA-ligase_1_N"/>
</dbReference>
<feature type="domain" description="Aminoacyl-transfer RNA synthetases class-II family profile" evidence="8">
    <location>
        <begin position="163"/>
        <end position="573"/>
    </location>
</feature>
<dbReference type="OrthoDB" id="9802326at2"/>
<dbReference type="InterPro" id="IPR047090">
    <property type="entry name" value="AspRS_core"/>
</dbReference>
<dbReference type="InterPro" id="IPR029351">
    <property type="entry name" value="GAD_dom"/>
</dbReference>
<keyword evidence="3 7" id="KW-0547">Nucleotide-binding</keyword>
<dbReference type="InterPro" id="IPR004115">
    <property type="entry name" value="GAD-like_sf"/>
</dbReference>
<feature type="binding site" evidence="7">
    <location>
        <begin position="552"/>
        <end position="555"/>
    </location>
    <ligand>
        <name>ATP</name>
        <dbReference type="ChEBI" id="CHEBI:30616"/>
    </ligand>
</feature>
<feature type="binding site" evidence="7">
    <location>
        <position position="500"/>
    </location>
    <ligand>
        <name>ATP</name>
        <dbReference type="ChEBI" id="CHEBI:30616"/>
    </ligand>
</feature>
<comment type="subcellular location">
    <subcellularLocation>
        <location evidence="7">Cytoplasm</location>
    </subcellularLocation>
</comment>
<dbReference type="InterPro" id="IPR004365">
    <property type="entry name" value="NA-bd_OB_tRNA"/>
</dbReference>
<feature type="site" description="Important for tRNA non-discrimination" evidence="7">
    <location>
        <position position="52"/>
    </location>
</feature>
<evidence type="ECO:0000256" key="6">
    <source>
        <dbReference type="ARBA" id="ARBA00023146"/>
    </source>
</evidence>
<comment type="catalytic activity">
    <reaction evidence="7">
        <text>tRNA(Asx) + L-aspartate + ATP = L-aspartyl-tRNA(Asx) + AMP + diphosphate</text>
        <dbReference type="Rhea" id="RHEA:18349"/>
        <dbReference type="Rhea" id="RHEA-COMP:9710"/>
        <dbReference type="Rhea" id="RHEA-COMP:9711"/>
        <dbReference type="ChEBI" id="CHEBI:29991"/>
        <dbReference type="ChEBI" id="CHEBI:30616"/>
        <dbReference type="ChEBI" id="CHEBI:33019"/>
        <dbReference type="ChEBI" id="CHEBI:78442"/>
        <dbReference type="ChEBI" id="CHEBI:78516"/>
        <dbReference type="ChEBI" id="CHEBI:456215"/>
        <dbReference type="EC" id="6.1.1.23"/>
    </reaction>
</comment>
<dbReference type="GO" id="GO:0004815">
    <property type="term" value="F:aspartate-tRNA ligase activity"/>
    <property type="evidence" value="ECO:0007669"/>
    <property type="project" value="UniProtKB-UniRule"/>
</dbReference>
<dbReference type="InterPro" id="IPR006195">
    <property type="entry name" value="aa-tRNA-synth_II"/>
</dbReference>
<feature type="binding site" evidence="7">
    <location>
        <position position="507"/>
    </location>
    <ligand>
        <name>L-aspartate</name>
        <dbReference type="ChEBI" id="CHEBI:29991"/>
    </ligand>
</feature>
<evidence type="ECO:0000313" key="10">
    <source>
        <dbReference type="Proteomes" id="UP000002601"/>
    </source>
</evidence>
<feature type="binding site" evidence="7">
    <location>
        <position position="242"/>
    </location>
    <ligand>
        <name>L-aspartate</name>
        <dbReference type="ChEBI" id="CHEBI:29991"/>
    </ligand>
</feature>
<accession>C6BVK0</accession>
<keyword evidence="4 7" id="KW-0067">ATP-binding</keyword>
<dbReference type="CDD" id="cd04317">
    <property type="entry name" value="EcAspRS_like_N"/>
    <property type="match status" value="1"/>
</dbReference>
<dbReference type="InterPro" id="IPR004524">
    <property type="entry name" value="Asp-tRNA-ligase_1"/>
</dbReference>
<dbReference type="GO" id="GO:0003676">
    <property type="term" value="F:nucleic acid binding"/>
    <property type="evidence" value="ECO:0007669"/>
    <property type="project" value="InterPro"/>
</dbReference>
<dbReference type="InterPro" id="IPR004364">
    <property type="entry name" value="Aa-tRNA-synt_II"/>
</dbReference>
<keyword evidence="2 7" id="KW-0436">Ligase</keyword>
<dbReference type="PANTHER" id="PTHR22594">
    <property type="entry name" value="ASPARTYL/LYSYL-TRNA SYNTHETASE"/>
    <property type="match status" value="1"/>
</dbReference>
<name>C6BVK0_MARSD</name>
<dbReference type="HAMAP" id="MF_00044">
    <property type="entry name" value="Asp_tRNA_synth_type1"/>
    <property type="match status" value="1"/>
</dbReference>
<evidence type="ECO:0000256" key="1">
    <source>
        <dbReference type="ARBA" id="ARBA00006303"/>
    </source>
</evidence>
<evidence type="ECO:0000256" key="4">
    <source>
        <dbReference type="ARBA" id="ARBA00022840"/>
    </source>
</evidence>
<dbReference type="SUPFAM" id="SSF55681">
    <property type="entry name" value="Class II aaRS and biotin synthetases"/>
    <property type="match status" value="1"/>
</dbReference>
<dbReference type="PANTHER" id="PTHR22594:SF5">
    <property type="entry name" value="ASPARTATE--TRNA LIGASE, MITOCHONDRIAL"/>
    <property type="match status" value="1"/>
</dbReference>
<dbReference type="PROSITE" id="PS50862">
    <property type="entry name" value="AA_TRNA_LIGASE_II"/>
    <property type="match status" value="1"/>
</dbReference>
<organism evidence="9 10">
    <name type="scientific">Maridesulfovibrio salexigens (strain ATCC 14822 / DSM 2638 / NCIMB 8403 / VKM B-1763)</name>
    <name type="common">Desulfovibrio salexigens</name>
    <dbReference type="NCBI Taxonomy" id="526222"/>
    <lineage>
        <taxon>Bacteria</taxon>
        <taxon>Pseudomonadati</taxon>
        <taxon>Thermodesulfobacteriota</taxon>
        <taxon>Desulfovibrionia</taxon>
        <taxon>Desulfovibrionales</taxon>
        <taxon>Desulfovibrionaceae</taxon>
        <taxon>Maridesulfovibrio</taxon>
    </lineage>
</organism>
<dbReference type="GO" id="GO:0005524">
    <property type="term" value="F:ATP binding"/>
    <property type="evidence" value="ECO:0007669"/>
    <property type="project" value="UniProtKB-UniRule"/>
</dbReference>
<dbReference type="InterPro" id="IPR002312">
    <property type="entry name" value="Asp/Asn-tRNA-synth_IIb"/>
</dbReference>
<keyword evidence="6 7" id="KW-0030">Aminoacyl-tRNA synthetase</keyword>
<dbReference type="Pfam" id="PF00152">
    <property type="entry name" value="tRNA-synt_2"/>
    <property type="match status" value="1"/>
</dbReference>
<reference evidence="9 10" key="1">
    <citation type="submission" date="2009-06" db="EMBL/GenBank/DDBJ databases">
        <title>Complete sequence of Desulfovibrio salexigens DSM 2638.</title>
        <authorList>
            <consortium name="US DOE Joint Genome Institute"/>
            <person name="Lucas S."/>
            <person name="Copeland A."/>
            <person name="Lapidus A."/>
            <person name="Glavina del Rio T."/>
            <person name="Tice H."/>
            <person name="Bruce D."/>
            <person name="Goodwin L."/>
            <person name="Pitluck S."/>
            <person name="Munk A.C."/>
            <person name="Brettin T."/>
            <person name="Detter J.C."/>
            <person name="Han C."/>
            <person name="Tapia R."/>
            <person name="Larimer F."/>
            <person name="Land M."/>
            <person name="Hauser L."/>
            <person name="Kyrpides N."/>
            <person name="Anderson I."/>
            <person name="Wall J.D."/>
            <person name="Arkin A.P."/>
            <person name="Dehal P."/>
            <person name="Chivian D."/>
            <person name="Giles B."/>
            <person name="Hazen T.C."/>
        </authorList>
    </citation>
    <scope>NUCLEOTIDE SEQUENCE [LARGE SCALE GENOMIC DNA]</scope>
    <source>
        <strain evidence="10">ATCC 14822 / DSM 2638 / NCIMB 8403 / VKM B-1763</strain>
    </source>
</reference>
<feature type="binding site" evidence="7">
    <location>
        <begin position="242"/>
        <end position="244"/>
    </location>
    <ligand>
        <name>ATP</name>
        <dbReference type="ChEBI" id="CHEBI:30616"/>
    </ligand>
</feature>
<dbReference type="eggNOG" id="COG0173">
    <property type="taxonomic scope" value="Bacteria"/>
</dbReference>
<dbReference type="Pfam" id="PF01336">
    <property type="entry name" value="tRNA_anti-codon"/>
    <property type="match status" value="1"/>
</dbReference>
<dbReference type="AlphaFoldDB" id="C6BVK0"/>
<comment type="subunit">
    <text evidence="7">Homodimer.</text>
</comment>
<evidence type="ECO:0000256" key="2">
    <source>
        <dbReference type="ARBA" id="ARBA00022598"/>
    </source>
</evidence>
<feature type="region of interest" description="Aspartate" evidence="7">
    <location>
        <begin position="220"/>
        <end position="223"/>
    </location>
</feature>
<comment type="function">
    <text evidence="7">Aspartyl-tRNA synthetase with relaxed tRNA specificity since it is able to aspartylate not only its cognate tRNA(Asp) but also tRNA(Asn). Reaction proceeds in two steps: L-aspartate is first activated by ATP to form Asp-AMP and then transferred to the acceptor end of tRNA(Asp/Asn).</text>
</comment>
<evidence type="ECO:0000256" key="5">
    <source>
        <dbReference type="ARBA" id="ARBA00022917"/>
    </source>
</evidence>
<dbReference type="InterPro" id="IPR045864">
    <property type="entry name" value="aa-tRNA-synth_II/BPL/LPL"/>
</dbReference>
<dbReference type="GO" id="GO:0006422">
    <property type="term" value="P:aspartyl-tRNA aminoacylation"/>
    <property type="evidence" value="ECO:0007669"/>
    <property type="project" value="UniProtKB-UniRule"/>
</dbReference>
<dbReference type="InterPro" id="IPR012340">
    <property type="entry name" value="NA-bd_OB-fold"/>
</dbReference>
<dbReference type="Gene3D" id="2.40.50.140">
    <property type="entry name" value="Nucleic acid-binding proteins"/>
    <property type="match status" value="1"/>
</dbReference>
<feature type="site" description="Important for tRNA non-discrimination" evidence="7">
    <location>
        <position position="104"/>
    </location>
</feature>
<feature type="binding site" evidence="7">
    <location>
        <position position="466"/>
    </location>
    <ligand>
        <name>L-aspartate</name>
        <dbReference type="ChEBI" id="CHEBI:29991"/>
    </ligand>
</feature>
<evidence type="ECO:0000313" key="9">
    <source>
        <dbReference type="EMBL" id="ACS78214.1"/>
    </source>
</evidence>
<sequence>MSEQIEERDYDEYRVIEPLGDWTRTHSCNEITAANMGEKVLIMGWVQFRRDHGGLIFIDLRDREGLTQVVFSPEHNADAHERAHAIRSEYVVAIKGEVRERPDGMRNTNLTTGEIEIVVDEWKLLNTSETPPFAIEDRSDASEMLRLKYRFLDLRRPVLAKNFILRNKAAQSVRRYLDNLGFLEIETPVLTKSTPEGARDFLVPSRMNNGDFYALPQSPQLFKQMLMVSGMDRYFQIVKCFRDEDLRADRQPEFTQIDIEMSFVNEEQVMGMAEEMVRTVFKETIETELPASFPRMTYADAMRDYGCDKPDVRFDLKLQEATDIFKGSDFKVFASSELIKILRVPNGAELSRKEIDEYTKFVEIYGSKGLAWIKVKEDGEWQSPIVKFFSEEECAKLRELTNCQPGDILFFQAGAADIVNAALAALRIKLGERFELIDESKFAPLWVTDFPLLEYNADEKRYVARHHPFTSPQEGQIDELGDKPAEALARAYDLVMNGYEVGGGSIRIHTPEMQQKMFAALGIDEEEARAKFGFLMDALQFGAPPHGGIAFGLDRLIMILCGAKSIRDVIAFPKTQKATCLMTEAPSGVSSTQLRELGVRLREKKEA</sequence>
<dbReference type="SUPFAM" id="SSF55261">
    <property type="entry name" value="GAD domain-like"/>
    <property type="match status" value="1"/>
</dbReference>
<comment type="similarity">
    <text evidence="1 7">Belongs to the class-II aminoacyl-tRNA synthetase family. Type 1 subfamily.</text>
</comment>
<dbReference type="EC" id="6.1.1.23" evidence="7"/>
<keyword evidence="7" id="KW-0963">Cytoplasm</keyword>
<dbReference type="Pfam" id="PF02938">
    <property type="entry name" value="GAD"/>
    <property type="match status" value="1"/>
</dbReference>
<dbReference type="SUPFAM" id="SSF50249">
    <property type="entry name" value="Nucleic acid-binding proteins"/>
    <property type="match status" value="1"/>
</dbReference>
<dbReference type="HOGENOM" id="CLU_014330_3_2_7"/>
<protein>
    <recommendedName>
        <fullName evidence="7">Aspartate--tRNA(Asp/Asn) ligase</fullName>
        <ecNumber evidence="7">6.1.1.23</ecNumber>
    </recommendedName>
    <alternativeName>
        <fullName evidence="7">Aspartyl-tRNA synthetase</fullName>
        <shortName evidence="7">AspRS</shortName>
    </alternativeName>
    <alternativeName>
        <fullName evidence="7">Non-discriminating aspartyl-tRNA synthetase</fullName>
        <shortName evidence="7">ND-AspRS</shortName>
    </alternativeName>
</protein>
<dbReference type="RefSeq" id="WP_012765740.1">
    <property type="nucleotide sequence ID" value="NC_012881.1"/>
</dbReference>
<keyword evidence="5 7" id="KW-0648">Protein biosynthesis</keyword>